<dbReference type="MEROPS" id="A32.002"/>
<dbReference type="Proteomes" id="UP000001627">
    <property type="component" value="Chromosome"/>
</dbReference>
<dbReference type="Gene3D" id="2.40.70.10">
    <property type="entry name" value="Acid Proteases"/>
    <property type="match status" value="1"/>
</dbReference>
<dbReference type="InterPro" id="IPR011969">
    <property type="entry name" value="Clan_AA_Asp_peptidase_C"/>
</dbReference>
<dbReference type="HOGENOM" id="CLU_099411_0_1_5"/>
<keyword evidence="2" id="KW-1133">Transmembrane helix</keyword>
<dbReference type="NCBIfam" id="TIGR02281">
    <property type="entry name" value="clan_AA_DTGA"/>
    <property type="match status" value="1"/>
</dbReference>
<dbReference type="PROSITE" id="PS50175">
    <property type="entry name" value="ASP_PROT_RETROV"/>
    <property type="match status" value="1"/>
</dbReference>
<gene>
    <name evidence="4" type="ordered locus">NRI_0430</name>
</gene>
<evidence type="ECO:0000313" key="5">
    <source>
        <dbReference type="Proteomes" id="UP000001627"/>
    </source>
</evidence>
<reference evidence="4 5" key="1">
    <citation type="journal article" date="2009" name="Nucleic Acids Res.">
        <title>Analysis of complete genome sequence of Neorickettsia risticii: causative agent of Potomac horse fever.</title>
        <authorList>
            <person name="Lin M."/>
            <person name="Zhang C."/>
            <person name="Gibson K."/>
            <person name="Rikihisa Y."/>
        </authorList>
    </citation>
    <scope>NUCLEOTIDE SEQUENCE [LARGE SCALE GENOMIC DNA]</scope>
    <source>
        <strain evidence="4 5">Illinois</strain>
    </source>
</reference>
<keyword evidence="2" id="KW-0472">Membrane</keyword>
<evidence type="ECO:0000256" key="1">
    <source>
        <dbReference type="ARBA" id="ARBA00022801"/>
    </source>
</evidence>
<dbReference type="SUPFAM" id="SSF50630">
    <property type="entry name" value="Acid proteases"/>
    <property type="match status" value="1"/>
</dbReference>
<dbReference type="InterPro" id="IPR001969">
    <property type="entry name" value="Aspartic_peptidase_AS"/>
</dbReference>
<proteinExistence type="predicted"/>
<dbReference type="PROSITE" id="PS00141">
    <property type="entry name" value="ASP_PROTEASE"/>
    <property type="match status" value="1"/>
</dbReference>
<dbReference type="AlphaFoldDB" id="C6V4U6"/>
<organism evidence="4 5">
    <name type="scientific">Neorickettsia risticii (strain Illinois)</name>
    <dbReference type="NCBI Taxonomy" id="434131"/>
    <lineage>
        <taxon>Bacteria</taxon>
        <taxon>Pseudomonadati</taxon>
        <taxon>Pseudomonadota</taxon>
        <taxon>Alphaproteobacteria</taxon>
        <taxon>Rickettsiales</taxon>
        <taxon>Anaplasmataceae</taxon>
        <taxon>Neorickettsia</taxon>
    </lineage>
</organism>
<keyword evidence="5" id="KW-1185">Reference proteome</keyword>
<dbReference type="KEGG" id="nri:NRI_0430"/>
<accession>C6V4U6</accession>
<keyword evidence="1" id="KW-0378">Hydrolase</keyword>
<dbReference type="InterPro" id="IPR021109">
    <property type="entry name" value="Peptidase_aspartic_dom_sf"/>
</dbReference>
<dbReference type="OrthoDB" id="7595324at2"/>
<sequence>MEFVYLLVVLAVFFFICWQTSSRSGSGGLLSLLVWGIVICLVVSIYNTGDRIFQNKLLGEIYEKVQSGMSNEQVGFRKATDGHFYVDIVVSGVKLKCLVDTGASDTVLSQKDAIRLGVDPRTLNYSKEYSTANGKIRAAPVILRDVYLRSYYLPYLEVSVSGVREQERSLLGMSFLKHFDFFIKKDVLFLLQK</sequence>
<name>C6V4U6_NEORI</name>
<dbReference type="InterPro" id="IPR001995">
    <property type="entry name" value="Peptidase_A2_cat"/>
</dbReference>
<dbReference type="EMBL" id="CP001431">
    <property type="protein sequence ID" value="ACT69398.1"/>
    <property type="molecule type" value="Genomic_DNA"/>
</dbReference>
<dbReference type="RefSeq" id="WP_015816286.1">
    <property type="nucleotide sequence ID" value="NC_013009.1"/>
</dbReference>
<dbReference type="STRING" id="434131.NRI_0430"/>
<protein>
    <recommendedName>
        <fullName evidence="3">Peptidase A2 domain-containing protein</fullName>
    </recommendedName>
</protein>
<dbReference type="CDD" id="cd05483">
    <property type="entry name" value="retropepsin_like_bacteria"/>
    <property type="match status" value="1"/>
</dbReference>
<evidence type="ECO:0000259" key="3">
    <source>
        <dbReference type="PROSITE" id="PS50175"/>
    </source>
</evidence>
<evidence type="ECO:0000256" key="2">
    <source>
        <dbReference type="SAM" id="Phobius"/>
    </source>
</evidence>
<dbReference type="InterPro" id="IPR034122">
    <property type="entry name" value="Retropepsin-like_bacterial"/>
</dbReference>
<dbReference type="eggNOG" id="COG3577">
    <property type="taxonomic scope" value="Bacteria"/>
</dbReference>
<evidence type="ECO:0000313" key="4">
    <source>
        <dbReference type="EMBL" id="ACT69398.1"/>
    </source>
</evidence>
<dbReference type="GO" id="GO:0004190">
    <property type="term" value="F:aspartic-type endopeptidase activity"/>
    <property type="evidence" value="ECO:0007669"/>
    <property type="project" value="InterPro"/>
</dbReference>
<dbReference type="Pfam" id="PF13975">
    <property type="entry name" value="gag-asp_proteas"/>
    <property type="match status" value="1"/>
</dbReference>
<feature type="transmembrane region" description="Helical" evidence="2">
    <location>
        <begin position="32"/>
        <end position="49"/>
    </location>
</feature>
<feature type="domain" description="Peptidase A2" evidence="3">
    <location>
        <begin position="95"/>
        <end position="112"/>
    </location>
</feature>
<keyword evidence="2" id="KW-0812">Transmembrane</keyword>
<dbReference type="GO" id="GO:0006508">
    <property type="term" value="P:proteolysis"/>
    <property type="evidence" value="ECO:0007669"/>
    <property type="project" value="InterPro"/>
</dbReference>